<comment type="caution">
    <text evidence="2">The sequence shown here is derived from an EMBL/GenBank/DDBJ whole genome shotgun (WGS) entry which is preliminary data.</text>
</comment>
<feature type="non-terminal residue" evidence="2">
    <location>
        <position position="1"/>
    </location>
</feature>
<accession>A0ABN9RQC4</accession>
<proteinExistence type="predicted"/>
<feature type="non-terminal residue" evidence="2">
    <location>
        <position position="242"/>
    </location>
</feature>
<evidence type="ECO:0000313" key="2">
    <source>
        <dbReference type="EMBL" id="CAK0821444.1"/>
    </source>
</evidence>
<sequence length="242" mass="26278">DNGRVCKKCGHQVRLHRARSKSPKSVSFDIGKNQLLKPGKSILKGSVAQATTKAPSVRELLVNAIAAATDPKLRDTLQAELSKLEGEQQEPVWEESAAEAVRRADSAWRDAEHKRNQSVKSVMRLRQQLTAAEDKEMAAATALAEATLSKQAAAKRLAQADGVAEAGLINLSWDATIFDNLEDFDKSRMKKKRKSDTPSGAEKEEKKEAKEVCAAAVKAEAERLSRAKFVAAEAMGKGESAK</sequence>
<gene>
    <name evidence="2" type="ORF">PCOR1329_LOCUS22771</name>
</gene>
<keyword evidence="3" id="KW-1185">Reference proteome</keyword>
<feature type="region of interest" description="Disordered" evidence="1">
    <location>
        <begin position="186"/>
        <end position="210"/>
    </location>
</feature>
<evidence type="ECO:0000256" key="1">
    <source>
        <dbReference type="SAM" id="MobiDB-lite"/>
    </source>
</evidence>
<dbReference type="Proteomes" id="UP001189429">
    <property type="component" value="Unassembled WGS sequence"/>
</dbReference>
<organism evidence="2 3">
    <name type="scientific">Prorocentrum cordatum</name>
    <dbReference type="NCBI Taxonomy" id="2364126"/>
    <lineage>
        <taxon>Eukaryota</taxon>
        <taxon>Sar</taxon>
        <taxon>Alveolata</taxon>
        <taxon>Dinophyceae</taxon>
        <taxon>Prorocentrales</taxon>
        <taxon>Prorocentraceae</taxon>
        <taxon>Prorocentrum</taxon>
    </lineage>
</organism>
<reference evidence="2" key="1">
    <citation type="submission" date="2023-10" db="EMBL/GenBank/DDBJ databases">
        <authorList>
            <person name="Chen Y."/>
            <person name="Shah S."/>
            <person name="Dougan E. K."/>
            <person name="Thang M."/>
            <person name="Chan C."/>
        </authorList>
    </citation>
    <scope>NUCLEOTIDE SEQUENCE [LARGE SCALE GENOMIC DNA]</scope>
</reference>
<feature type="compositionally biased region" description="Basic and acidic residues" evidence="1">
    <location>
        <begin position="201"/>
        <end position="210"/>
    </location>
</feature>
<dbReference type="EMBL" id="CAUYUJ010007649">
    <property type="protein sequence ID" value="CAK0821444.1"/>
    <property type="molecule type" value="Genomic_DNA"/>
</dbReference>
<protein>
    <submittedName>
        <fullName evidence="2">Uncharacterized protein</fullName>
    </submittedName>
</protein>
<evidence type="ECO:0000313" key="3">
    <source>
        <dbReference type="Proteomes" id="UP001189429"/>
    </source>
</evidence>
<name>A0ABN9RQC4_9DINO</name>